<dbReference type="EMBL" id="CAWYQH010000119">
    <property type="protein sequence ID" value="CAK8691510.1"/>
    <property type="molecule type" value="Genomic_DNA"/>
</dbReference>
<keyword evidence="5" id="KW-1185">Reference proteome</keyword>
<dbReference type="InterPro" id="IPR050300">
    <property type="entry name" value="GDXG_lipolytic_enzyme"/>
</dbReference>
<feature type="domain" description="Alpha/beta hydrolase fold-3" evidence="3">
    <location>
        <begin position="111"/>
        <end position="259"/>
    </location>
</feature>
<dbReference type="PANTHER" id="PTHR48081">
    <property type="entry name" value="AB HYDROLASE SUPERFAMILY PROTEIN C4A8.06C"/>
    <property type="match status" value="1"/>
</dbReference>
<evidence type="ECO:0000256" key="2">
    <source>
        <dbReference type="SAM" id="SignalP"/>
    </source>
</evidence>
<dbReference type="InterPro" id="IPR029058">
    <property type="entry name" value="AB_hydrolase_fold"/>
</dbReference>
<protein>
    <recommendedName>
        <fullName evidence="3">Alpha/beta hydrolase fold-3 domain-containing protein</fullName>
    </recommendedName>
</protein>
<proteinExistence type="predicted"/>
<evidence type="ECO:0000313" key="4">
    <source>
        <dbReference type="EMBL" id="CAK8691510.1"/>
    </source>
</evidence>
<feature type="domain" description="Alpha/beta hydrolase fold-3" evidence="3">
    <location>
        <begin position="303"/>
        <end position="389"/>
    </location>
</feature>
<feature type="signal peptide" evidence="2">
    <location>
        <begin position="1"/>
        <end position="19"/>
    </location>
</feature>
<evidence type="ECO:0000259" key="3">
    <source>
        <dbReference type="Pfam" id="PF07859"/>
    </source>
</evidence>
<evidence type="ECO:0000256" key="1">
    <source>
        <dbReference type="ARBA" id="ARBA00022801"/>
    </source>
</evidence>
<dbReference type="Pfam" id="PF07859">
    <property type="entry name" value="Abhydrolase_3"/>
    <property type="match status" value="2"/>
</dbReference>
<dbReference type="Proteomes" id="UP001642483">
    <property type="component" value="Unassembled WGS sequence"/>
</dbReference>
<sequence length="417" mass="47484">MWSLGKITIFTGLLSVLLGYITHRPIPADIPDQWKFQVLVNILSTAETVANITDWLGYQNRWWFYPGNLDIALPVGLPPDITVEYVELAGINTVIITPKAFRSRTSPGPALVFYHGGGWVFGSLRTYMELLAMAAEETGFVVISPEYRRAPQFPFPIPYEDCLNVTLNFMKISEKYNVNPNKLVLIGDSAGGNLAMSITVSLIEMNKEDPTLPLPAMTTLIYPVLQMINFRLPSYQQNLQFMFSKSLIPKFWLTYIGYNDKLGLSHIIAENGHVNSKNETVQNFKALINADLVPERYKSRGYNNTMATFTEDEKSMLTDEVLSHFEKHYLDVRVAPLMASDEILAKMPRTHILVCEYDTLRDDGVLLYERLKKLNKEVTFQHLPDTLHASVSLGAVFKGSHYWQQNRDLFKVVRDNF</sequence>
<accession>A0ABP0GIV9</accession>
<comment type="caution">
    <text evidence="4">The sequence shown here is derived from an EMBL/GenBank/DDBJ whole genome shotgun (WGS) entry which is preliminary data.</text>
</comment>
<dbReference type="InterPro" id="IPR013094">
    <property type="entry name" value="AB_hydrolase_3"/>
</dbReference>
<keyword evidence="2" id="KW-0732">Signal</keyword>
<reference evidence="4 5" key="1">
    <citation type="submission" date="2024-02" db="EMBL/GenBank/DDBJ databases">
        <authorList>
            <person name="Daric V."/>
            <person name="Darras S."/>
        </authorList>
    </citation>
    <scope>NUCLEOTIDE SEQUENCE [LARGE SCALE GENOMIC DNA]</scope>
</reference>
<name>A0ABP0GIV9_CLALP</name>
<dbReference type="SUPFAM" id="SSF53474">
    <property type="entry name" value="alpha/beta-Hydrolases"/>
    <property type="match status" value="1"/>
</dbReference>
<keyword evidence="1" id="KW-0378">Hydrolase</keyword>
<dbReference type="Gene3D" id="3.40.50.1820">
    <property type="entry name" value="alpha/beta hydrolase"/>
    <property type="match status" value="2"/>
</dbReference>
<organism evidence="4 5">
    <name type="scientific">Clavelina lepadiformis</name>
    <name type="common">Light-bulb sea squirt</name>
    <name type="synonym">Ascidia lepadiformis</name>
    <dbReference type="NCBI Taxonomy" id="159417"/>
    <lineage>
        <taxon>Eukaryota</taxon>
        <taxon>Metazoa</taxon>
        <taxon>Chordata</taxon>
        <taxon>Tunicata</taxon>
        <taxon>Ascidiacea</taxon>
        <taxon>Aplousobranchia</taxon>
        <taxon>Clavelinidae</taxon>
        <taxon>Clavelina</taxon>
    </lineage>
</organism>
<gene>
    <name evidence="4" type="ORF">CVLEPA_LOCUS24277</name>
</gene>
<dbReference type="PANTHER" id="PTHR48081:SF32">
    <property type="entry name" value="ALPHA_BETA HYDROLASE FOLD-3 DOMAIN-CONTAINING PROTEIN"/>
    <property type="match status" value="1"/>
</dbReference>
<feature type="chain" id="PRO_5045515426" description="Alpha/beta hydrolase fold-3 domain-containing protein" evidence="2">
    <location>
        <begin position="20"/>
        <end position="417"/>
    </location>
</feature>
<evidence type="ECO:0000313" key="5">
    <source>
        <dbReference type="Proteomes" id="UP001642483"/>
    </source>
</evidence>